<dbReference type="GO" id="GO:1904047">
    <property type="term" value="F:S-adenosyl-L-methionine binding"/>
    <property type="evidence" value="ECO:0007669"/>
    <property type="project" value="TreeGrafter"/>
</dbReference>
<evidence type="ECO:0000313" key="4">
    <source>
        <dbReference type="EMBL" id="RXZ63796.1"/>
    </source>
</evidence>
<dbReference type="GO" id="GO:0009307">
    <property type="term" value="P:DNA restriction-modification system"/>
    <property type="evidence" value="ECO:0007669"/>
    <property type="project" value="InterPro"/>
</dbReference>
<dbReference type="Proteomes" id="UP000291269">
    <property type="component" value="Unassembled WGS sequence"/>
</dbReference>
<dbReference type="Pfam" id="PF02086">
    <property type="entry name" value="MethyltransfD12"/>
    <property type="match status" value="1"/>
</dbReference>
<keyword evidence="2" id="KW-0808">Transferase</keyword>
<evidence type="ECO:0000256" key="1">
    <source>
        <dbReference type="ARBA" id="ARBA00022603"/>
    </source>
</evidence>
<dbReference type="EMBL" id="SDOZ01000001">
    <property type="protein sequence ID" value="RXZ63796.1"/>
    <property type="molecule type" value="Genomic_DNA"/>
</dbReference>
<dbReference type="InterPro" id="IPR012263">
    <property type="entry name" value="M_m6A_EcoRV"/>
</dbReference>
<dbReference type="GO" id="GO:0043565">
    <property type="term" value="F:sequence-specific DNA binding"/>
    <property type="evidence" value="ECO:0007669"/>
    <property type="project" value="TreeGrafter"/>
</dbReference>
<dbReference type="GO" id="GO:0006298">
    <property type="term" value="P:mismatch repair"/>
    <property type="evidence" value="ECO:0007669"/>
    <property type="project" value="TreeGrafter"/>
</dbReference>
<evidence type="ECO:0000256" key="2">
    <source>
        <dbReference type="ARBA" id="ARBA00022679"/>
    </source>
</evidence>
<evidence type="ECO:0000256" key="3">
    <source>
        <dbReference type="ARBA" id="ARBA00022691"/>
    </source>
</evidence>
<proteinExistence type="predicted"/>
<dbReference type="OrthoDB" id="9805629at2"/>
<keyword evidence="5" id="KW-1185">Reference proteome</keyword>
<reference evidence="4 5" key="1">
    <citation type="journal article" date="2019" name="Gut">
        <title>Antibiotics-induced monodominance of a novel gut bacterial order.</title>
        <authorList>
            <person name="Hildebrand F."/>
            <person name="Moitinho-Silva L."/>
            <person name="Blasche S."/>
            <person name="Jahn M.T."/>
            <person name="Gossmann T.I."/>
            <person name="Heuerta-Cepas J."/>
            <person name="Hercog R."/>
            <person name="Luetge M."/>
            <person name="Bahram M."/>
            <person name="Pryszlak A."/>
            <person name="Alves R.J."/>
            <person name="Waszak S.M."/>
            <person name="Zhu A."/>
            <person name="Ye L."/>
            <person name="Costea P.I."/>
            <person name="Aalvink S."/>
            <person name="Belzer C."/>
            <person name="Forslund S.K."/>
            <person name="Sunagawa S."/>
            <person name="Hentschel U."/>
            <person name="Merten C."/>
            <person name="Patil K.R."/>
            <person name="Benes V."/>
            <person name="Bork P."/>
        </authorList>
    </citation>
    <scope>NUCLEOTIDE SEQUENCE [LARGE SCALE GENOMIC DNA]</scope>
    <source>
        <strain evidence="4 5">HDS1380</strain>
    </source>
</reference>
<dbReference type="PRINTS" id="PR00505">
    <property type="entry name" value="D12N6MTFRASE"/>
</dbReference>
<protein>
    <submittedName>
        <fullName evidence="4">DNA adenine methylase</fullName>
    </submittedName>
</protein>
<sequence length="285" mass="33286">MGKRRAYMQIFFRTDGGERLKAVLKYPGGKWRIAEWIIAHFPAHAVYLEPYFGSGAIFFMKAPAGIETVNDLNGDIVNLFRVCRERGEELARLIELTPFSRREYVECYVRSDDPLEQARRTLVRYWQSFGSTDSSKHSWKNSQTKNSPRCPIRFAELPKIILETLSRLREVQIENYDAVSLIKKYDSPDTLIYLDPPYIESTRKKGLYKTDMTDKQHEELLKTIKASKSKICLSAYDNELYNEELKEWETDEKPTTAQMGLHRTEKLYMNYDPPWLLTGGKNNDN</sequence>
<gene>
    <name evidence="4" type="ORF">ESZ91_00005</name>
</gene>
<dbReference type="SUPFAM" id="SSF53335">
    <property type="entry name" value="S-adenosyl-L-methionine-dependent methyltransferases"/>
    <property type="match status" value="1"/>
</dbReference>
<name>A0A4V1QVT7_9FIRM</name>
<keyword evidence="1 4" id="KW-0489">Methyltransferase</keyword>
<dbReference type="PANTHER" id="PTHR30481">
    <property type="entry name" value="DNA ADENINE METHYLASE"/>
    <property type="match status" value="1"/>
</dbReference>
<organism evidence="4 5">
    <name type="scientific">Candidatus Borkfalkia ceftriaxoniphila</name>
    <dbReference type="NCBI Taxonomy" id="2508949"/>
    <lineage>
        <taxon>Bacteria</taxon>
        <taxon>Bacillati</taxon>
        <taxon>Bacillota</taxon>
        <taxon>Clostridia</taxon>
        <taxon>Christensenellales</taxon>
        <taxon>Christensenellaceae</taxon>
        <taxon>Candidatus Borkfalkia</taxon>
    </lineage>
</organism>
<dbReference type="PANTHER" id="PTHR30481:SF4">
    <property type="entry name" value="SITE-SPECIFIC DNA-METHYLTRANSFERASE (ADENINE-SPECIFIC)"/>
    <property type="match status" value="1"/>
</dbReference>
<keyword evidence="3" id="KW-0949">S-adenosyl-L-methionine</keyword>
<accession>A0A4V1QVT7</accession>
<dbReference type="PIRSF" id="PIRSF000398">
    <property type="entry name" value="M_m6A_EcoRV"/>
    <property type="match status" value="1"/>
</dbReference>
<dbReference type="GO" id="GO:0009007">
    <property type="term" value="F:site-specific DNA-methyltransferase (adenine-specific) activity"/>
    <property type="evidence" value="ECO:0007669"/>
    <property type="project" value="UniProtKB-EC"/>
</dbReference>
<dbReference type="InterPro" id="IPR029063">
    <property type="entry name" value="SAM-dependent_MTases_sf"/>
</dbReference>
<comment type="caution">
    <text evidence="4">The sequence shown here is derived from an EMBL/GenBank/DDBJ whole genome shotgun (WGS) entry which is preliminary data.</text>
</comment>
<dbReference type="InterPro" id="IPR012327">
    <property type="entry name" value="MeTrfase_D12"/>
</dbReference>
<dbReference type="AlphaFoldDB" id="A0A4V1QVT7"/>
<evidence type="ECO:0000313" key="5">
    <source>
        <dbReference type="Proteomes" id="UP000291269"/>
    </source>
</evidence>
<dbReference type="Gene3D" id="3.40.50.150">
    <property type="entry name" value="Vaccinia Virus protein VP39"/>
    <property type="match status" value="2"/>
</dbReference>
<dbReference type="GO" id="GO:0032259">
    <property type="term" value="P:methylation"/>
    <property type="evidence" value="ECO:0007669"/>
    <property type="project" value="UniProtKB-KW"/>
</dbReference>